<accession>A0AB38QVQ3</accession>
<dbReference type="AlphaFoldDB" id="A0AB38QVQ3"/>
<dbReference type="EMBL" id="CP063414">
    <property type="protein sequence ID" value="UOE74693.1"/>
    <property type="molecule type" value="Genomic_DNA"/>
</dbReference>
<evidence type="ECO:0000313" key="2">
    <source>
        <dbReference type="Proteomes" id="UP001058458"/>
    </source>
</evidence>
<evidence type="ECO:0000313" key="1">
    <source>
        <dbReference type="EMBL" id="UOE74693.1"/>
    </source>
</evidence>
<dbReference type="Proteomes" id="UP001058458">
    <property type="component" value="Chromosome"/>
</dbReference>
<sequence length="113" mass="13414">MGIYRSLDYYLSIGYLPILDRYRREDINLEFGCFIGLDVCFPLHKVLEMEAQSLKRTWLEVNRYVSEAFKIITEEYNEELGIRKGEKLCDVDKEIIWEIKDRLKEPSTAVLSE</sequence>
<protein>
    <submittedName>
        <fullName evidence="1">Uncharacterized protein</fullName>
    </submittedName>
</protein>
<dbReference type="RefSeq" id="WP_256832543.1">
    <property type="nucleotide sequence ID" value="NZ_CP063414.1"/>
</dbReference>
<organism evidence="1 2">
    <name type="scientific">Parageobacillus thermoglucosidasius</name>
    <name type="common">Geobacillus thermoglucosidasius</name>
    <dbReference type="NCBI Taxonomy" id="1426"/>
    <lineage>
        <taxon>Bacteria</taxon>
        <taxon>Bacillati</taxon>
        <taxon>Bacillota</taxon>
        <taxon>Bacilli</taxon>
        <taxon>Bacillales</taxon>
        <taxon>Anoxybacillaceae</taxon>
        <taxon>Parageobacillus</taxon>
    </lineage>
</organism>
<proteinExistence type="predicted"/>
<gene>
    <name evidence="1" type="ORF">IMI45_09805</name>
</gene>
<name>A0AB38QVQ3_PARTM</name>
<reference evidence="1" key="1">
    <citation type="submission" date="2020-10" db="EMBL/GenBank/DDBJ databases">
        <authorList>
            <person name="Delgado J.A."/>
            <person name="Gonzalez J.M."/>
        </authorList>
    </citation>
    <scope>NUCLEOTIDE SEQUENCE</scope>
    <source>
        <strain evidence="1">23.6</strain>
    </source>
</reference>